<feature type="transmembrane region" description="Helical" evidence="1">
    <location>
        <begin position="72"/>
        <end position="90"/>
    </location>
</feature>
<dbReference type="HOGENOM" id="CLU_060318_1_0_9"/>
<evidence type="ECO:0000256" key="1">
    <source>
        <dbReference type="SAM" id="Phobius"/>
    </source>
</evidence>
<organism evidence="3 4">
    <name type="scientific">Pseudoramibacter alactolyticus ATCC 23263</name>
    <dbReference type="NCBI Taxonomy" id="887929"/>
    <lineage>
        <taxon>Bacteria</taxon>
        <taxon>Bacillati</taxon>
        <taxon>Bacillota</taxon>
        <taxon>Clostridia</taxon>
        <taxon>Eubacteriales</taxon>
        <taxon>Eubacteriaceae</taxon>
        <taxon>Pseudoramibacter</taxon>
    </lineage>
</organism>
<feature type="domain" description="HTH cro/C1-type" evidence="2">
    <location>
        <begin position="5"/>
        <end position="24"/>
    </location>
</feature>
<dbReference type="EMBL" id="AEQN01000023">
    <property type="protein sequence ID" value="EFV01142.1"/>
    <property type="molecule type" value="Genomic_DNA"/>
</dbReference>
<reference evidence="3 4" key="1">
    <citation type="submission" date="2010-12" db="EMBL/GenBank/DDBJ databases">
        <authorList>
            <person name="Muzny D."/>
            <person name="Qin X."/>
            <person name="Deng J."/>
            <person name="Jiang H."/>
            <person name="Liu Y."/>
            <person name="Qu J."/>
            <person name="Song X.-Z."/>
            <person name="Zhang L."/>
            <person name="Thornton R."/>
            <person name="Coyle M."/>
            <person name="Francisco L."/>
            <person name="Jackson L."/>
            <person name="Javaid M."/>
            <person name="Korchina V."/>
            <person name="Kovar C."/>
            <person name="Mata R."/>
            <person name="Mathew T."/>
            <person name="Ngo R."/>
            <person name="Nguyen L."/>
            <person name="Nguyen N."/>
            <person name="Okwuonu G."/>
            <person name="Ongeri F."/>
            <person name="Pham C."/>
            <person name="Simmons D."/>
            <person name="Wilczek-Boney K."/>
            <person name="Hale W."/>
            <person name="Jakkamsetti A."/>
            <person name="Pham P."/>
            <person name="Ruth R."/>
            <person name="San Lucas F."/>
            <person name="Warren J."/>
            <person name="Zhang J."/>
            <person name="Zhao Z."/>
            <person name="Zhou C."/>
            <person name="Zhu D."/>
            <person name="Lee S."/>
            <person name="Bess C."/>
            <person name="Blankenburg K."/>
            <person name="Forbes L."/>
            <person name="Fu Q."/>
            <person name="Gubbala S."/>
            <person name="Hirani K."/>
            <person name="Jayaseelan J.C."/>
            <person name="Lara F."/>
            <person name="Munidasa M."/>
            <person name="Palculict T."/>
            <person name="Patil S."/>
            <person name="Pu L.-L."/>
            <person name="Saada N."/>
            <person name="Tang L."/>
            <person name="Weissenberger G."/>
            <person name="Zhu Y."/>
            <person name="Hemphill L."/>
            <person name="Shang Y."/>
            <person name="Youmans B."/>
            <person name="Ayvaz T."/>
            <person name="Ross M."/>
            <person name="Santibanez J."/>
            <person name="Aqrawi P."/>
            <person name="Gross S."/>
            <person name="Joshi V."/>
            <person name="Fowler G."/>
            <person name="Nazareth L."/>
            <person name="Reid J."/>
            <person name="Worley K."/>
            <person name="Petrosino J."/>
            <person name="Highlander S."/>
            <person name="Gibbs R."/>
        </authorList>
    </citation>
    <scope>NUCLEOTIDE SEQUENCE [LARGE SCALE GENOMIC DNA]</scope>
    <source>
        <strain evidence="3 4">ATCC 23263</strain>
    </source>
</reference>
<feature type="transmembrane region" description="Helical" evidence="1">
    <location>
        <begin position="152"/>
        <end position="173"/>
    </location>
</feature>
<name>E6MIP6_9FIRM</name>
<feature type="transmembrane region" description="Helical" evidence="1">
    <location>
        <begin position="257"/>
        <end position="277"/>
    </location>
</feature>
<gene>
    <name evidence="3" type="ORF">HMP0721_1881</name>
</gene>
<keyword evidence="1" id="KW-1133">Transmembrane helix</keyword>
<feature type="transmembrane region" description="Helical" evidence="1">
    <location>
        <begin position="185"/>
        <end position="211"/>
    </location>
</feature>
<proteinExistence type="predicted"/>
<evidence type="ECO:0000259" key="2">
    <source>
        <dbReference type="PROSITE" id="PS50943"/>
    </source>
</evidence>
<dbReference type="PROSITE" id="PS50943">
    <property type="entry name" value="HTH_CROC1"/>
    <property type="match status" value="1"/>
</dbReference>
<keyword evidence="1" id="KW-0472">Membrane</keyword>
<dbReference type="AlphaFoldDB" id="E6MIP6"/>
<feature type="transmembrane region" description="Helical" evidence="1">
    <location>
        <begin position="232"/>
        <end position="251"/>
    </location>
</feature>
<sequence>MQMVPSLDKIIKLAEVFAVSTDFLLREEIEDPNLVKPVPAESVQQGEPAHVVSMEEANAFLSLSQRRARQHAWGVGLLIAAFIFGSLSSISPAFNLGIVICVAWAIGLFVIAHLNLKNYDHLLRQPIEPAYGVAGMVKERQQQGLPGRNAKLTAGVVICAAAFLILAISGHLNGWFTILLSQFDLITLVIVGGLAVGAGLITEVTVIHAAFKTLLEEKRYDPAAKALRRRTVFFRREYALALALILAADWWVFGGYFWFTIILIAAVLAYRPAMALYSRYLREKIENSDAN</sequence>
<accession>E6MIP6</accession>
<dbReference type="STRING" id="887929.HMP0721_1881"/>
<keyword evidence="4" id="KW-1185">Reference proteome</keyword>
<evidence type="ECO:0000313" key="4">
    <source>
        <dbReference type="Proteomes" id="UP000004754"/>
    </source>
</evidence>
<comment type="caution">
    <text evidence="3">The sequence shown here is derived from an EMBL/GenBank/DDBJ whole genome shotgun (WGS) entry which is preliminary data.</text>
</comment>
<keyword evidence="1" id="KW-0812">Transmembrane</keyword>
<dbReference type="InterPro" id="IPR001387">
    <property type="entry name" value="Cro/C1-type_HTH"/>
</dbReference>
<protein>
    <recommendedName>
        <fullName evidence="2">HTH cro/C1-type domain-containing protein</fullName>
    </recommendedName>
</protein>
<evidence type="ECO:0000313" key="3">
    <source>
        <dbReference type="EMBL" id="EFV01142.1"/>
    </source>
</evidence>
<dbReference type="eggNOG" id="COG1396">
    <property type="taxonomic scope" value="Bacteria"/>
</dbReference>
<dbReference type="Proteomes" id="UP000004754">
    <property type="component" value="Unassembled WGS sequence"/>
</dbReference>
<feature type="transmembrane region" description="Helical" evidence="1">
    <location>
        <begin position="96"/>
        <end position="116"/>
    </location>
</feature>